<evidence type="ECO:0000313" key="1">
    <source>
        <dbReference type="EMBL" id="KKL28342.1"/>
    </source>
</evidence>
<protein>
    <submittedName>
        <fullName evidence="1">Uncharacterized protein</fullName>
    </submittedName>
</protein>
<proteinExistence type="predicted"/>
<organism evidence="1">
    <name type="scientific">marine sediment metagenome</name>
    <dbReference type="NCBI Taxonomy" id="412755"/>
    <lineage>
        <taxon>unclassified sequences</taxon>
        <taxon>metagenomes</taxon>
        <taxon>ecological metagenomes</taxon>
    </lineage>
</organism>
<comment type="caution">
    <text evidence="1">The sequence shown here is derived from an EMBL/GenBank/DDBJ whole genome shotgun (WGS) entry which is preliminary data.</text>
</comment>
<dbReference type="EMBL" id="LAZR01035129">
    <property type="protein sequence ID" value="KKL28342.1"/>
    <property type="molecule type" value="Genomic_DNA"/>
</dbReference>
<name>A0A0F9CPK3_9ZZZZ</name>
<dbReference type="AlphaFoldDB" id="A0A0F9CPK3"/>
<reference evidence="1" key="1">
    <citation type="journal article" date="2015" name="Nature">
        <title>Complex archaea that bridge the gap between prokaryotes and eukaryotes.</title>
        <authorList>
            <person name="Spang A."/>
            <person name="Saw J.H."/>
            <person name="Jorgensen S.L."/>
            <person name="Zaremba-Niedzwiedzka K."/>
            <person name="Martijn J."/>
            <person name="Lind A.E."/>
            <person name="van Eijk R."/>
            <person name="Schleper C."/>
            <person name="Guy L."/>
            <person name="Ettema T.J."/>
        </authorList>
    </citation>
    <scope>NUCLEOTIDE SEQUENCE</scope>
</reference>
<gene>
    <name evidence="1" type="ORF">LCGC14_2376070</name>
</gene>
<accession>A0A0F9CPK3</accession>
<sequence>MVSNRVKVIVAHKYEKRIVVFLSQIAECCGDIRHNEGVCDECKVRIARCSKLVKRGQIPILYYAELVRMTLH</sequence>